<feature type="signal peptide" evidence="1">
    <location>
        <begin position="1"/>
        <end position="21"/>
    </location>
</feature>
<keyword evidence="1" id="KW-0732">Signal</keyword>
<dbReference type="RefSeq" id="WP_092842638.1">
    <property type="nucleotide sequence ID" value="NZ_FOPY01000001.1"/>
</dbReference>
<dbReference type="PROSITE" id="PS51257">
    <property type="entry name" value="PROKAR_LIPOPROTEIN"/>
    <property type="match status" value="1"/>
</dbReference>
<dbReference type="EMBL" id="FOPY01000001">
    <property type="protein sequence ID" value="SFH16672.1"/>
    <property type="molecule type" value="Genomic_DNA"/>
</dbReference>
<organism evidence="2 3">
    <name type="scientific">Modicisalibacter xianhensis</name>
    <dbReference type="NCBI Taxonomy" id="442341"/>
    <lineage>
        <taxon>Bacteria</taxon>
        <taxon>Pseudomonadati</taxon>
        <taxon>Pseudomonadota</taxon>
        <taxon>Gammaproteobacteria</taxon>
        <taxon>Oceanospirillales</taxon>
        <taxon>Halomonadaceae</taxon>
        <taxon>Modicisalibacter</taxon>
    </lineage>
</organism>
<feature type="chain" id="PRO_5011727511" description="Lipoprotein" evidence="1">
    <location>
        <begin position="22"/>
        <end position="113"/>
    </location>
</feature>
<evidence type="ECO:0000313" key="3">
    <source>
        <dbReference type="Proteomes" id="UP000199040"/>
    </source>
</evidence>
<keyword evidence="3" id="KW-1185">Reference proteome</keyword>
<proteinExistence type="predicted"/>
<protein>
    <recommendedName>
        <fullName evidence="4">Lipoprotein</fullName>
    </recommendedName>
</protein>
<evidence type="ECO:0000256" key="1">
    <source>
        <dbReference type="SAM" id="SignalP"/>
    </source>
</evidence>
<name>A0A1I2XTF4_9GAMM</name>
<accession>A0A1I2XTF4</accession>
<dbReference type="AlphaFoldDB" id="A0A1I2XTF4"/>
<evidence type="ECO:0008006" key="4">
    <source>
        <dbReference type="Google" id="ProtNLM"/>
    </source>
</evidence>
<sequence length="113" mass="11448">MPGFRIALCLVALSLAGGCSNGPTPPTPTTHVVSAYGNTLPKAQEQAIRMAQVRCADDEPIVIARQAYPANPALAIASLPAAPPPGDAIGLAAATHEGESPAIRLGFRCVPAP</sequence>
<reference evidence="2 3" key="1">
    <citation type="submission" date="2016-10" db="EMBL/GenBank/DDBJ databases">
        <authorList>
            <person name="de Groot N.N."/>
        </authorList>
    </citation>
    <scope>NUCLEOTIDE SEQUENCE [LARGE SCALE GENOMIC DNA]</scope>
    <source>
        <strain evidence="2 3">CGMCC 1.6848</strain>
    </source>
</reference>
<evidence type="ECO:0000313" key="2">
    <source>
        <dbReference type="EMBL" id="SFH16672.1"/>
    </source>
</evidence>
<gene>
    <name evidence="2" type="ORF">SAMN04487959_10147</name>
</gene>
<dbReference type="Proteomes" id="UP000199040">
    <property type="component" value="Unassembled WGS sequence"/>
</dbReference>